<gene>
    <name evidence="1" type="ORF">Goshw_020286</name>
</gene>
<dbReference type="EMBL" id="JABFAF010000006">
    <property type="protein sequence ID" value="MBA0858013.1"/>
    <property type="molecule type" value="Genomic_DNA"/>
</dbReference>
<evidence type="ECO:0000313" key="1">
    <source>
        <dbReference type="EMBL" id="MBA0858013.1"/>
    </source>
</evidence>
<dbReference type="AlphaFoldDB" id="A0A7J9LH48"/>
<evidence type="ECO:0000313" key="2">
    <source>
        <dbReference type="Proteomes" id="UP000593576"/>
    </source>
</evidence>
<proteinExistence type="predicted"/>
<comment type="caution">
    <text evidence="1">The sequence shown here is derived from an EMBL/GenBank/DDBJ whole genome shotgun (WGS) entry which is preliminary data.</text>
</comment>
<accession>A0A7J9LH48</accession>
<organism evidence="1 2">
    <name type="scientific">Gossypium schwendimanii</name>
    <name type="common">Cotton</name>
    <dbReference type="NCBI Taxonomy" id="34291"/>
    <lineage>
        <taxon>Eukaryota</taxon>
        <taxon>Viridiplantae</taxon>
        <taxon>Streptophyta</taxon>
        <taxon>Embryophyta</taxon>
        <taxon>Tracheophyta</taxon>
        <taxon>Spermatophyta</taxon>
        <taxon>Magnoliopsida</taxon>
        <taxon>eudicotyledons</taxon>
        <taxon>Gunneridae</taxon>
        <taxon>Pentapetalae</taxon>
        <taxon>rosids</taxon>
        <taxon>malvids</taxon>
        <taxon>Malvales</taxon>
        <taxon>Malvaceae</taxon>
        <taxon>Malvoideae</taxon>
        <taxon>Gossypium</taxon>
    </lineage>
</organism>
<keyword evidence="2" id="KW-1185">Reference proteome</keyword>
<reference evidence="1 2" key="1">
    <citation type="journal article" date="2019" name="Genome Biol. Evol.">
        <title>Insights into the evolution of the New World diploid cottons (Gossypium, subgenus Houzingenia) based on genome sequencing.</title>
        <authorList>
            <person name="Grover C.E."/>
            <person name="Arick M.A. 2nd"/>
            <person name="Thrash A."/>
            <person name="Conover J.L."/>
            <person name="Sanders W.S."/>
            <person name="Peterson D.G."/>
            <person name="Frelichowski J.E."/>
            <person name="Scheffler J.A."/>
            <person name="Scheffler B.E."/>
            <person name="Wendel J.F."/>
        </authorList>
    </citation>
    <scope>NUCLEOTIDE SEQUENCE [LARGE SCALE GENOMIC DNA]</scope>
    <source>
        <strain evidence="1">1</strain>
        <tissue evidence="1">Leaf</tissue>
    </source>
</reference>
<sequence length="89" mass="10362">MEFELVIERIEKGYLERFEERVLGFGEVVVVESNISSHLFLVLNGGDRRGFQGIRHFLQPALPPIPNWWWSRLIGTLPGNQGFVCVWYD</sequence>
<dbReference type="Proteomes" id="UP000593576">
    <property type="component" value="Unassembled WGS sequence"/>
</dbReference>
<protein>
    <submittedName>
        <fullName evidence="1">Uncharacterized protein</fullName>
    </submittedName>
</protein>
<name>A0A7J9LH48_GOSSC</name>